<dbReference type="PANTHER" id="PTHR24351">
    <property type="entry name" value="RIBOSOMAL PROTEIN S6 KINASE"/>
    <property type="match status" value="1"/>
</dbReference>
<dbReference type="PROSITE" id="PS51285">
    <property type="entry name" value="AGC_KINASE_CTER"/>
    <property type="match status" value="1"/>
</dbReference>
<evidence type="ECO:0000256" key="2">
    <source>
        <dbReference type="ARBA" id="ARBA00022679"/>
    </source>
</evidence>
<dbReference type="InterPro" id="IPR011009">
    <property type="entry name" value="Kinase-like_dom_sf"/>
</dbReference>
<evidence type="ECO:0000313" key="16">
    <source>
        <dbReference type="Proteomes" id="UP000285430"/>
    </source>
</evidence>
<evidence type="ECO:0000313" key="11">
    <source>
        <dbReference type="EMBL" id="RHY88014.1"/>
    </source>
</evidence>
<dbReference type="EMBL" id="QUTA01005797">
    <property type="protein sequence ID" value="RHY14042.1"/>
    <property type="molecule type" value="Genomic_DNA"/>
</dbReference>
<dbReference type="Pfam" id="PF00069">
    <property type="entry name" value="Pkinase"/>
    <property type="match status" value="1"/>
</dbReference>
<dbReference type="Proteomes" id="UP000266239">
    <property type="component" value="Unassembled WGS sequence"/>
</dbReference>
<keyword evidence="4" id="KW-0418">Kinase</keyword>
<keyword evidence="1" id="KW-0723">Serine/threonine-protein kinase</keyword>
<evidence type="ECO:0000256" key="1">
    <source>
        <dbReference type="ARBA" id="ARBA00022527"/>
    </source>
</evidence>
<dbReference type="SMART" id="SM00220">
    <property type="entry name" value="S_TKc"/>
    <property type="match status" value="1"/>
</dbReference>
<feature type="compositionally biased region" description="Basic and acidic residues" evidence="6">
    <location>
        <begin position="157"/>
        <end position="174"/>
    </location>
</feature>
<accession>A0A397AT13</accession>
<keyword evidence="5" id="KW-0067">ATP-binding</keyword>
<dbReference type="InterPro" id="IPR000961">
    <property type="entry name" value="AGC-kinase_C"/>
</dbReference>
<evidence type="ECO:0000256" key="5">
    <source>
        <dbReference type="ARBA" id="ARBA00022840"/>
    </source>
</evidence>
<dbReference type="EMBL" id="QUTH01003362">
    <property type="protein sequence ID" value="RHZ19874.1"/>
    <property type="molecule type" value="Genomic_DNA"/>
</dbReference>
<dbReference type="Gene3D" id="3.30.200.20">
    <property type="entry name" value="Phosphorylase Kinase, domain 1"/>
    <property type="match status" value="1"/>
</dbReference>
<dbReference type="VEuPathDB" id="FungiDB:H257_10688"/>
<evidence type="ECO:0000313" key="17">
    <source>
        <dbReference type="Proteomes" id="UP000285712"/>
    </source>
</evidence>
<evidence type="ECO:0000256" key="6">
    <source>
        <dbReference type="SAM" id="MobiDB-lite"/>
    </source>
</evidence>
<evidence type="ECO:0000256" key="4">
    <source>
        <dbReference type="ARBA" id="ARBA00022777"/>
    </source>
</evidence>
<evidence type="ECO:0000313" key="9">
    <source>
        <dbReference type="EMBL" id="RHY10812.1"/>
    </source>
</evidence>
<feature type="domain" description="AGC-kinase C-terminal" evidence="8">
    <location>
        <begin position="104"/>
        <end position="173"/>
    </location>
</feature>
<evidence type="ECO:0008006" key="19">
    <source>
        <dbReference type="Google" id="ProtNLM"/>
    </source>
</evidence>
<evidence type="ECO:0000256" key="3">
    <source>
        <dbReference type="ARBA" id="ARBA00022741"/>
    </source>
</evidence>
<sequence length="174" mass="19710">MKTICGTAEYMAPELLRHQPYGKVVDWWSYGILLFEMLTGRTPFVDRNRRVMFKNIMGSEVVYPAYLSPSARNLISRLLIRDPSKRLGSGAGGGRDIMADEFFAVVDWEALLRKEIQPSFVPEVSGAEDVTNVPAQFQNMAALDSPVAKDSNAPTNHFEDFSYQEETRMAPRHY</sequence>
<dbReference type="Proteomes" id="UP000285712">
    <property type="component" value="Unassembled WGS sequence"/>
</dbReference>
<name>A0A397AT13_APHAT</name>
<dbReference type="GO" id="GO:0004674">
    <property type="term" value="F:protein serine/threonine kinase activity"/>
    <property type="evidence" value="ECO:0007669"/>
    <property type="project" value="UniProtKB-KW"/>
</dbReference>
<dbReference type="Proteomes" id="UP000286510">
    <property type="component" value="Unassembled WGS sequence"/>
</dbReference>
<evidence type="ECO:0000313" key="13">
    <source>
        <dbReference type="EMBL" id="RHZ19874.1"/>
    </source>
</evidence>
<dbReference type="Proteomes" id="UP000265427">
    <property type="component" value="Unassembled WGS sequence"/>
</dbReference>
<dbReference type="AlphaFoldDB" id="A0A397AT13"/>
<feature type="region of interest" description="Disordered" evidence="6">
    <location>
        <begin position="146"/>
        <end position="174"/>
    </location>
</feature>
<dbReference type="EMBL" id="QUSZ01005202">
    <property type="protein sequence ID" value="RHY10812.1"/>
    <property type="molecule type" value="Genomic_DNA"/>
</dbReference>
<dbReference type="GO" id="GO:0005524">
    <property type="term" value="F:ATP binding"/>
    <property type="evidence" value="ECO:0007669"/>
    <property type="project" value="UniProtKB-KW"/>
</dbReference>
<feature type="domain" description="Protein kinase" evidence="7">
    <location>
        <begin position="1"/>
        <end position="103"/>
    </location>
</feature>
<evidence type="ECO:0000313" key="18">
    <source>
        <dbReference type="Proteomes" id="UP000286510"/>
    </source>
</evidence>
<proteinExistence type="predicted"/>
<evidence type="ECO:0000259" key="8">
    <source>
        <dbReference type="PROSITE" id="PS51285"/>
    </source>
</evidence>
<protein>
    <recommendedName>
        <fullName evidence="19">Protein kinase domain-containing protein</fullName>
    </recommendedName>
</protein>
<dbReference type="Gene3D" id="1.10.510.10">
    <property type="entry name" value="Transferase(Phosphotransferase) domain 1"/>
    <property type="match status" value="1"/>
</dbReference>
<comment type="caution">
    <text evidence="9">The sequence shown here is derived from an EMBL/GenBank/DDBJ whole genome shotgun (WGS) entry which is preliminary data.</text>
</comment>
<dbReference type="PROSITE" id="PS50011">
    <property type="entry name" value="PROTEIN_KINASE_DOM"/>
    <property type="match status" value="1"/>
</dbReference>
<keyword evidence="2" id="KW-0808">Transferase</keyword>
<dbReference type="EMBL" id="QUTF01013437">
    <property type="protein sequence ID" value="RHZ17868.1"/>
    <property type="molecule type" value="Genomic_DNA"/>
</dbReference>
<dbReference type="SUPFAM" id="SSF56112">
    <property type="entry name" value="Protein kinase-like (PK-like)"/>
    <property type="match status" value="1"/>
</dbReference>
<dbReference type="SMART" id="SM00133">
    <property type="entry name" value="S_TK_X"/>
    <property type="match status" value="1"/>
</dbReference>
<dbReference type="EMBL" id="QUTG01004492">
    <property type="protein sequence ID" value="RHY88014.1"/>
    <property type="molecule type" value="Genomic_DNA"/>
</dbReference>
<evidence type="ECO:0000313" key="15">
    <source>
        <dbReference type="Proteomes" id="UP000266239"/>
    </source>
</evidence>
<dbReference type="Proteomes" id="UP000285430">
    <property type="component" value="Unassembled WGS sequence"/>
</dbReference>
<keyword evidence="3" id="KW-0547">Nucleotide-binding</keyword>
<evidence type="ECO:0000313" key="12">
    <source>
        <dbReference type="EMBL" id="RHZ17868.1"/>
    </source>
</evidence>
<organism evidence="9 14">
    <name type="scientific">Aphanomyces astaci</name>
    <name type="common">Crayfish plague agent</name>
    <dbReference type="NCBI Taxonomy" id="112090"/>
    <lineage>
        <taxon>Eukaryota</taxon>
        <taxon>Sar</taxon>
        <taxon>Stramenopiles</taxon>
        <taxon>Oomycota</taxon>
        <taxon>Saprolegniomycetes</taxon>
        <taxon>Saprolegniales</taxon>
        <taxon>Verrucalvaceae</taxon>
        <taxon>Aphanomyces</taxon>
    </lineage>
</organism>
<dbReference type="InterPro" id="IPR000719">
    <property type="entry name" value="Prot_kinase_dom"/>
</dbReference>
<evidence type="ECO:0000259" key="7">
    <source>
        <dbReference type="PROSITE" id="PS50011"/>
    </source>
</evidence>
<evidence type="ECO:0000313" key="14">
    <source>
        <dbReference type="Proteomes" id="UP000265427"/>
    </source>
</evidence>
<gene>
    <name evidence="10" type="ORF">DYB25_002120</name>
    <name evidence="12" type="ORF">DYB26_001898</name>
    <name evidence="11" type="ORF">DYB35_012762</name>
    <name evidence="9" type="ORF">DYB36_004931</name>
    <name evidence="13" type="ORF">DYB37_004026</name>
</gene>
<reference evidence="14 15" key="1">
    <citation type="submission" date="2018-08" db="EMBL/GenBank/DDBJ databases">
        <title>Aphanomyces genome sequencing and annotation.</title>
        <authorList>
            <person name="Minardi D."/>
            <person name="Oidtmann B."/>
            <person name="Van Der Giezen M."/>
            <person name="Studholme D.J."/>
        </authorList>
    </citation>
    <scope>NUCLEOTIDE SEQUENCE [LARGE SCALE GENOMIC DNA]</scope>
    <source>
        <strain evidence="13 16">Da</strain>
        <strain evidence="12 18">FDL457</strain>
        <strain evidence="9 14">Kv</strain>
        <strain evidence="11 17">Sv</strain>
        <strain evidence="10 15">Yx</strain>
    </source>
</reference>
<evidence type="ECO:0000313" key="10">
    <source>
        <dbReference type="EMBL" id="RHY14042.1"/>
    </source>
</evidence>